<dbReference type="EMBL" id="CAJPDQ010000002">
    <property type="protein sequence ID" value="CAF9905578.1"/>
    <property type="molecule type" value="Genomic_DNA"/>
</dbReference>
<gene>
    <name evidence="1" type="ORF">GOMPHAMPRED_003269</name>
</gene>
<accession>A0A8H3EJC1</accession>
<evidence type="ECO:0000313" key="2">
    <source>
        <dbReference type="Proteomes" id="UP000664169"/>
    </source>
</evidence>
<comment type="caution">
    <text evidence="1">The sequence shown here is derived from an EMBL/GenBank/DDBJ whole genome shotgun (WGS) entry which is preliminary data.</text>
</comment>
<sequence>MNGGPAGNDFLVTQLATAAGVKVILLRSKCNANLGKAAGAFESIAYQGQALADEVIEIVSSASGDLVRIFDAVATEVTFSHDLSTLAEPGGWHLACTHPLLAEVPEDVKADMIWARDDAPTPAPGVSAQELVVKL</sequence>
<dbReference type="AlphaFoldDB" id="A0A8H3EJC1"/>
<dbReference type="Gene3D" id="3.40.50.720">
    <property type="entry name" value="NAD(P)-binding Rossmann-like Domain"/>
    <property type="match status" value="1"/>
</dbReference>
<dbReference type="Proteomes" id="UP000664169">
    <property type="component" value="Unassembled WGS sequence"/>
</dbReference>
<reference evidence="1" key="1">
    <citation type="submission" date="2021-03" db="EMBL/GenBank/DDBJ databases">
        <authorList>
            <person name="Tagirdzhanova G."/>
        </authorList>
    </citation>
    <scope>NUCLEOTIDE SEQUENCE</scope>
</reference>
<dbReference type="OrthoDB" id="48317at2759"/>
<name>A0A8H3EJC1_9LECA</name>
<evidence type="ECO:0000313" key="1">
    <source>
        <dbReference type="EMBL" id="CAF9905578.1"/>
    </source>
</evidence>
<organism evidence="1 2">
    <name type="scientific">Gomphillus americanus</name>
    <dbReference type="NCBI Taxonomy" id="1940652"/>
    <lineage>
        <taxon>Eukaryota</taxon>
        <taxon>Fungi</taxon>
        <taxon>Dikarya</taxon>
        <taxon>Ascomycota</taxon>
        <taxon>Pezizomycotina</taxon>
        <taxon>Lecanoromycetes</taxon>
        <taxon>OSLEUM clade</taxon>
        <taxon>Ostropomycetidae</taxon>
        <taxon>Ostropales</taxon>
        <taxon>Graphidaceae</taxon>
        <taxon>Gomphilloideae</taxon>
        <taxon>Gomphillus</taxon>
    </lineage>
</organism>
<protein>
    <submittedName>
        <fullName evidence="1">Uncharacterized protein</fullName>
    </submittedName>
</protein>
<keyword evidence="2" id="KW-1185">Reference proteome</keyword>
<proteinExistence type="predicted"/>